<evidence type="ECO:0000313" key="5">
    <source>
        <dbReference type="Proteomes" id="UP000549394"/>
    </source>
</evidence>
<evidence type="ECO:0000256" key="2">
    <source>
        <dbReference type="SAM" id="MobiDB-lite"/>
    </source>
</evidence>
<dbReference type="GO" id="GO:0019005">
    <property type="term" value="C:SCF ubiquitin ligase complex"/>
    <property type="evidence" value="ECO:0007669"/>
    <property type="project" value="TreeGrafter"/>
</dbReference>
<gene>
    <name evidence="4" type="ORF">DGYR_LOCUS11724</name>
</gene>
<dbReference type="PROSITE" id="PS50188">
    <property type="entry name" value="B302_SPRY"/>
    <property type="match status" value="1"/>
</dbReference>
<accession>A0A7I8W7Z1</accession>
<dbReference type="CDD" id="cd12876">
    <property type="entry name" value="SPRY_SOCS3"/>
    <property type="match status" value="1"/>
</dbReference>
<protein>
    <submittedName>
        <fullName evidence="4">DgyrCDS12438</fullName>
    </submittedName>
</protein>
<dbReference type="InterPro" id="IPR001870">
    <property type="entry name" value="B30.2/SPRY"/>
</dbReference>
<proteinExistence type="predicted"/>
<feature type="compositionally biased region" description="Basic and acidic residues" evidence="2">
    <location>
        <begin position="21"/>
        <end position="31"/>
    </location>
</feature>
<dbReference type="Proteomes" id="UP000549394">
    <property type="component" value="Unassembled WGS sequence"/>
</dbReference>
<dbReference type="GO" id="GO:0043161">
    <property type="term" value="P:proteasome-mediated ubiquitin-dependent protein catabolic process"/>
    <property type="evidence" value="ECO:0007669"/>
    <property type="project" value="TreeGrafter"/>
</dbReference>
<sequence>MEDGDVRACIENRKSRRRQRSHESGDSEAEEGKYKHIALNVLKNSERMKSCSRSLCAQGYNCNNFDKRGRCIHEQPDAFCKCVCESTKEAPCGGPTFINDCCCAVSNPTFTWLWDGENAKQSGESSVYLSHEKKMVIFHMNYSRGTAAIKGDTFMTEGQHFWEIKMMSSVYGTDMMVGVGTEKSKTGGYESSFVSLLGNDTESWGYSYLGYLKHDRAEHRYGVGFGQGSIIGIHLDLWHGTLSFYKNRYPLGIAFVNLHGLNLCPMAMSTAARSAMKIVQSQSSHTTLFYFCCTRIRRCFAPESDCLELLKPYLPPGLYKLLTEKYYWIFQKSCIFKDDITSPRKRSNTLRSEDKSFTPETKKNRKIDEIFDSDEELGQ</sequence>
<keyword evidence="1" id="KW-0833">Ubl conjugation pathway</keyword>
<dbReference type="SUPFAM" id="SSF49899">
    <property type="entry name" value="Concanavalin A-like lectins/glucanases"/>
    <property type="match status" value="1"/>
</dbReference>
<organism evidence="4 5">
    <name type="scientific">Dimorphilus gyrociliatus</name>
    <dbReference type="NCBI Taxonomy" id="2664684"/>
    <lineage>
        <taxon>Eukaryota</taxon>
        <taxon>Metazoa</taxon>
        <taxon>Spiralia</taxon>
        <taxon>Lophotrochozoa</taxon>
        <taxon>Annelida</taxon>
        <taxon>Polychaeta</taxon>
        <taxon>Polychaeta incertae sedis</taxon>
        <taxon>Dinophilidae</taxon>
        <taxon>Dimorphilus</taxon>
    </lineage>
</organism>
<feature type="region of interest" description="Disordered" evidence="2">
    <location>
        <begin position="1"/>
        <end position="31"/>
    </location>
</feature>
<dbReference type="AlphaFoldDB" id="A0A7I8W7Z1"/>
<dbReference type="PANTHER" id="PTHR12245:SF5">
    <property type="entry name" value="SPRY DOMAIN-CONTAINING SOCS BOX PROTEIN 3"/>
    <property type="match status" value="1"/>
</dbReference>
<evidence type="ECO:0000259" key="3">
    <source>
        <dbReference type="PROSITE" id="PS50188"/>
    </source>
</evidence>
<name>A0A7I8W7Z1_9ANNE</name>
<dbReference type="PANTHER" id="PTHR12245">
    <property type="entry name" value="SPRY DOMAIN CONTAINING SOCS BOX PROTEIN"/>
    <property type="match status" value="1"/>
</dbReference>
<evidence type="ECO:0000256" key="1">
    <source>
        <dbReference type="ARBA" id="ARBA00022786"/>
    </source>
</evidence>
<comment type="caution">
    <text evidence="4">The sequence shown here is derived from an EMBL/GenBank/DDBJ whole genome shotgun (WGS) entry which is preliminary data.</text>
</comment>
<dbReference type="SMART" id="SM00449">
    <property type="entry name" value="SPRY"/>
    <property type="match status" value="1"/>
</dbReference>
<dbReference type="InterPro" id="IPR043136">
    <property type="entry name" value="B30.2/SPRY_sf"/>
</dbReference>
<reference evidence="4 5" key="1">
    <citation type="submission" date="2020-08" db="EMBL/GenBank/DDBJ databases">
        <authorList>
            <person name="Hejnol A."/>
        </authorList>
    </citation>
    <scope>NUCLEOTIDE SEQUENCE [LARGE SCALE GENOMIC DNA]</scope>
</reference>
<feature type="compositionally biased region" description="Basic and acidic residues" evidence="2">
    <location>
        <begin position="351"/>
        <end position="369"/>
    </location>
</feature>
<dbReference type="OrthoDB" id="5951542at2759"/>
<dbReference type="InterPro" id="IPR003877">
    <property type="entry name" value="SPRY_dom"/>
</dbReference>
<dbReference type="InterPro" id="IPR013320">
    <property type="entry name" value="ConA-like_dom_sf"/>
</dbReference>
<feature type="compositionally biased region" description="Basic and acidic residues" evidence="2">
    <location>
        <begin position="1"/>
        <end position="13"/>
    </location>
</feature>
<evidence type="ECO:0000313" key="4">
    <source>
        <dbReference type="EMBL" id="CAD5124137.1"/>
    </source>
</evidence>
<dbReference type="InterPro" id="IPR050672">
    <property type="entry name" value="FBXO45-Fsn/SPSB_families"/>
</dbReference>
<feature type="region of interest" description="Disordered" evidence="2">
    <location>
        <begin position="344"/>
        <end position="379"/>
    </location>
</feature>
<feature type="compositionally biased region" description="Acidic residues" evidence="2">
    <location>
        <begin position="370"/>
        <end position="379"/>
    </location>
</feature>
<feature type="domain" description="B30.2/SPRY" evidence="3">
    <location>
        <begin position="96"/>
        <end position="285"/>
    </location>
</feature>
<dbReference type="Pfam" id="PF00622">
    <property type="entry name" value="SPRY"/>
    <property type="match status" value="1"/>
</dbReference>
<keyword evidence="5" id="KW-1185">Reference proteome</keyword>
<dbReference type="EMBL" id="CAJFCJ010000020">
    <property type="protein sequence ID" value="CAD5124137.1"/>
    <property type="molecule type" value="Genomic_DNA"/>
</dbReference>
<dbReference type="InterPro" id="IPR035754">
    <property type="entry name" value="SPRY_SPSB3"/>
</dbReference>
<dbReference type="Gene3D" id="2.60.120.920">
    <property type="match status" value="1"/>
</dbReference>